<organism evidence="2 3">
    <name type="scientific">Reticulomyxa filosa</name>
    <dbReference type="NCBI Taxonomy" id="46433"/>
    <lineage>
        <taxon>Eukaryota</taxon>
        <taxon>Sar</taxon>
        <taxon>Rhizaria</taxon>
        <taxon>Retaria</taxon>
        <taxon>Foraminifera</taxon>
        <taxon>Monothalamids</taxon>
        <taxon>Reticulomyxidae</taxon>
        <taxon>Reticulomyxa</taxon>
    </lineage>
</organism>
<keyword evidence="3" id="KW-1185">Reference proteome</keyword>
<comment type="caution">
    <text evidence="2">The sequence shown here is derived from an EMBL/GenBank/DDBJ whole genome shotgun (WGS) entry which is preliminary data.</text>
</comment>
<dbReference type="AlphaFoldDB" id="X6PE20"/>
<reference evidence="2 3" key="1">
    <citation type="journal article" date="2013" name="Curr. Biol.">
        <title>The Genome of the Foraminiferan Reticulomyxa filosa.</title>
        <authorList>
            <person name="Glockner G."/>
            <person name="Hulsmann N."/>
            <person name="Schleicher M."/>
            <person name="Noegel A.A."/>
            <person name="Eichinger L."/>
            <person name="Gallinger C."/>
            <person name="Pawlowski J."/>
            <person name="Sierra R."/>
            <person name="Euteneuer U."/>
            <person name="Pillet L."/>
            <person name="Moustafa A."/>
            <person name="Platzer M."/>
            <person name="Groth M."/>
            <person name="Szafranski K."/>
            <person name="Schliwa M."/>
        </authorList>
    </citation>
    <scope>NUCLEOTIDE SEQUENCE [LARGE SCALE GENOMIC DNA]</scope>
</reference>
<dbReference type="Proteomes" id="UP000023152">
    <property type="component" value="Unassembled WGS sequence"/>
</dbReference>
<protein>
    <submittedName>
        <fullName evidence="2">Uncharacterized protein</fullName>
    </submittedName>
</protein>
<gene>
    <name evidence="2" type="ORF">RFI_00708</name>
</gene>
<sequence length="242" mass="27937">MIRVLTGNGSQKSISNLLIPLNFVCLQFDETKEHEEDMYFFFFKKKNKTEHQSLFRSKKTLTMDQKRLHCTLIKALSLNRQRAQSSHDRMSAKIKRGYFKKKKKKKLKLLNVSEPEKSPSQISALSENIHEEEEEEEEEETNGNAKQTNGHTSHPLQNSNEDNHVNVKKALGNIKEDEEYAEHSASEEAKDDPFKSPVANGEHTSHGSANNKAPHRREKSRFAGEELFSLDKKRYFCIFSNV</sequence>
<evidence type="ECO:0000256" key="1">
    <source>
        <dbReference type="SAM" id="MobiDB-lite"/>
    </source>
</evidence>
<dbReference type="EMBL" id="ASPP01000755">
    <property type="protein sequence ID" value="ETO36353.1"/>
    <property type="molecule type" value="Genomic_DNA"/>
</dbReference>
<name>X6PE20_RETFI</name>
<accession>X6PE20</accession>
<feature type="compositionally biased region" description="Acidic residues" evidence="1">
    <location>
        <begin position="130"/>
        <end position="141"/>
    </location>
</feature>
<feature type="compositionally biased region" description="Polar residues" evidence="1">
    <location>
        <begin position="142"/>
        <end position="160"/>
    </location>
</feature>
<proteinExistence type="predicted"/>
<evidence type="ECO:0000313" key="2">
    <source>
        <dbReference type="EMBL" id="ETO36353.1"/>
    </source>
</evidence>
<feature type="region of interest" description="Disordered" evidence="1">
    <location>
        <begin position="110"/>
        <end position="224"/>
    </location>
</feature>
<evidence type="ECO:0000313" key="3">
    <source>
        <dbReference type="Proteomes" id="UP000023152"/>
    </source>
</evidence>
<feature type="compositionally biased region" description="Basic and acidic residues" evidence="1">
    <location>
        <begin position="181"/>
        <end position="194"/>
    </location>
</feature>